<dbReference type="InterPro" id="IPR015854">
    <property type="entry name" value="ABC_transpr_LolD-like"/>
</dbReference>
<evidence type="ECO:0000256" key="9">
    <source>
        <dbReference type="ARBA" id="ARBA00022989"/>
    </source>
</evidence>
<dbReference type="InterPro" id="IPR047929">
    <property type="entry name" value="FtsX_actino"/>
</dbReference>
<protein>
    <recommendedName>
        <fullName evidence="3 13">Cell division ATP-binding protein FtsE</fullName>
    </recommendedName>
</protein>
<evidence type="ECO:0000256" key="13">
    <source>
        <dbReference type="RuleBase" id="RU365094"/>
    </source>
</evidence>
<feature type="domain" description="ABC transporter" evidence="15">
    <location>
        <begin position="2"/>
        <end position="238"/>
    </location>
</feature>
<dbReference type="Pfam" id="PF18075">
    <property type="entry name" value="FtsX_ECD"/>
    <property type="match status" value="1"/>
</dbReference>
<dbReference type="Pfam" id="PF02687">
    <property type="entry name" value="FtsX"/>
    <property type="match status" value="1"/>
</dbReference>
<evidence type="ECO:0000256" key="3">
    <source>
        <dbReference type="ARBA" id="ARBA00020019"/>
    </source>
</evidence>
<reference evidence="17" key="1">
    <citation type="journal article" date="2019" name="Int. J. Syst. Evol. Microbiol.">
        <title>The Global Catalogue of Microorganisms (GCM) 10K type strain sequencing project: providing services to taxonomists for standard genome sequencing and annotation.</title>
        <authorList>
            <consortium name="The Broad Institute Genomics Platform"/>
            <consortium name="The Broad Institute Genome Sequencing Center for Infectious Disease"/>
            <person name="Wu L."/>
            <person name="Ma J."/>
        </authorList>
    </citation>
    <scope>NUCLEOTIDE SEQUENCE [LARGE SCALE GENOMIC DNA]</scope>
    <source>
        <strain evidence="17">CCUG 58127</strain>
    </source>
</reference>
<feature type="transmembrane region" description="Helical" evidence="14">
    <location>
        <begin position="519"/>
        <end position="539"/>
    </location>
</feature>
<evidence type="ECO:0000256" key="7">
    <source>
        <dbReference type="ARBA" id="ARBA00022741"/>
    </source>
</evidence>
<keyword evidence="9 14" id="KW-1133">Transmembrane helix</keyword>
<comment type="subunit">
    <text evidence="2">Forms a membrane-associated complex with FtsE.</text>
</comment>
<dbReference type="PROSITE" id="PS50893">
    <property type="entry name" value="ABC_TRANSPORTER_2"/>
    <property type="match status" value="1"/>
</dbReference>
<evidence type="ECO:0000256" key="14">
    <source>
        <dbReference type="SAM" id="Phobius"/>
    </source>
</evidence>
<dbReference type="Gene3D" id="3.40.50.300">
    <property type="entry name" value="P-loop containing nucleotide triphosphate hydrolases"/>
    <property type="match status" value="1"/>
</dbReference>
<comment type="caution">
    <text evidence="16">The sequence shown here is derived from an EMBL/GenBank/DDBJ whole genome shotgun (WGS) entry which is preliminary data.</text>
</comment>
<dbReference type="NCBIfam" id="TIGR02673">
    <property type="entry name" value="FtsE"/>
    <property type="match status" value="1"/>
</dbReference>
<comment type="subcellular location">
    <subcellularLocation>
        <location evidence="1">Cell inner membrane</location>
        <topology evidence="1">Multi-pass membrane protein</topology>
    </subcellularLocation>
    <subcellularLocation>
        <location evidence="13">Cell membrane</location>
        <topology evidence="13">Peripheral membrane protein</topology>
        <orientation evidence="13">Cytoplasmic side</orientation>
    </subcellularLocation>
</comment>
<dbReference type="InterPro" id="IPR003439">
    <property type="entry name" value="ABC_transporter-like_ATP-bd"/>
</dbReference>
<comment type="subunit">
    <text evidence="13">Homodimer. Forms a membrane-associated complex with FtsX.</text>
</comment>
<organism evidence="16 17">
    <name type="scientific">Flexivirga alba</name>
    <dbReference type="NCBI Taxonomy" id="702742"/>
    <lineage>
        <taxon>Bacteria</taxon>
        <taxon>Bacillati</taxon>
        <taxon>Actinomycetota</taxon>
        <taxon>Actinomycetes</taxon>
        <taxon>Micrococcales</taxon>
        <taxon>Dermacoccaceae</taxon>
        <taxon>Flexivirga</taxon>
    </lineage>
</organism>
<evidence type="ECO:0000256" key="8">
    <source>
        <dbReference type="ARBA" id="ARBA00022840"/>
    </source>
</evidence>
<dbReference type="InterPro" id="IPR040690">
    <property type="entry name" value="FtsX_ECD"/>
</dbReference>
<dbReference type="InterPro" id="IPR027417">
    <property type="entry name" value="P-loop_NTPase"/>
</dbReference>
<dbReference type="SMART" id="SM00382">
    <property type="entry name" value="AAA"/>
    <property type="match status" value="1"/>
</dbReference>
<evidence type="ECO:0000256" key="4">
    <source>
        <dbReference type="ARBA" id="ARBA00022475"/>
    </source>
</evidence>
<dbReference type="PANTHER" id="PTHR24220:SF470">
    <property type="entry name" value="CELL DIVISION ATP-BINDING PROTEIN FTSE"/>
    <property type="match status" value="1"/>
</dbReference>
<evidence type="ECO:0000256" key="2">
    <source>
        <dbReference type="ARBA" id="ARBA00011160"/>
    </source>
</evidence>
<dbReference type="RefSeq" id="WP_382400949.1">
    <property type="nucleotide sequence ID" value="NZ_JBHSWH010000001.1"/>
</dbReference>
<feature type="transmembrane region" description="Helical" evidence="14">
    <location>
        <begin position="259"/>
        <end position="279"/>
    </location>
</feature>
<keyword evidence="17" id="KW-1185">Reference proteome</keyword>
<keyword evidence="8 13" id="KW-0067">ATP-binding</keyword>
<evidence type="ECO:0000256" key="1">
    <source>
        <dbReference type="ARBA" id="ARBA00004429"/>
    </source>
</evidence>
<evidence type="ECO:0000256" key="6">
    <source>
        <dbReference type="ARBA" id="ARBA00022692"/>
    </source>
</evidence>
<dbReference type="InterPro" id="IPR003593">
    <property type="entry name" value="AAA+_ATPase"/>
</dbReference>
<keyword evidence="4 13" id="KW-1003">Cell membrane</keyword>
<keyword evidence="10 13" id="KW-0472">Membrane</keyword>
<sequence length="545" mass="59203">MIRFEHVTKRYAARGSAALDDVSLDIDRGEFVFVVGASGSGKSTLMRLVTREITPTSGSVLVAGRDLVPMPERKVPALRRDIGVVFQDFRLLEGKTVYQNVAFVLRVLGSKRHQIKQLVPETLDLVGLDGMAGRLPHELSGGEQQRVAIARAVVKKPPILLADEPTGNLDPETSTEIVSVLDRINKTGTTVVMATHDQGIVDVFKKRVLELKDGALVRDEARGGYVSQASPSGTRADPMRLTFLLGEVGNGIRRNASMIVSVVLVSMVSLFFLGAGLLAQREVTVAKGFWYDKVQVSIFFCTPQSTQAESCADGAATQAQKEQVKSQLDGMKPLVQHVYYESAQQAYDRFKQQFKHSPYMSDISADSMPSSYRVKLSDPNKYNEVVASFGGQPGVEAVSDQSNVLGTFFKLLKVISVGAVALAVVMVICAILLITTTIRQVAYTRRRQVSIMRLVGASSTVIYLPFVLEILLATLVGAGLAVGLLWALVHYGVEGLFNSSGSSSGELVSMIGTGDVWEFAPWLFAGAIVIALATAWITLRRYLRV</sequence>
<accession>A0ABW2AFQ4</accession>
<gene>
    <name evidence="16" type="primary">ftsX</name>
    <name evidence="13" type="synonym">ftsE</name>
    <name evidence="16" type="ORF">ACFQDH_10250</name>
</gene>
<evidence type="ECO:0000313" key="16">
    <source>
        <dbReference type="EMBL" id="MFC6705635.1"/>
    </source>
</evidence>
<evidence type="ECO:0000256" key="12">
    <source>
        <dbReference type="ARBA" id="ARBA00038388"/>
    </source>
</evidence>
<dbReference type="EMBL" id="JBHSWH010000001">
    <property type="protein sequence ID" value="MFC6705635.1"/>
    <property type="molecule type" value="Genomic_DNA"/>
</dbReference>
<dbReference type="NCBIfam" id="NF038346">
    <property type="entry name" value="FtsX_actino"/>
    <property type="match status" value="1"/>
</dbReference>
<dbReference type="Gene3D" id="3.30.70.3040">
    <property type="match status" value="1"/>
</dbReference>
<evidence type="ECO:0000259" key="15">
    <source>
        <dbReference type="PROSITE" id="PS50893"/>
    </source>
</evidence>
<dbReference type="InterPro" id="IPR005286">
    <property type="entry name" value="Cell_div_FtsE"/>
</dbReference>
<dbReference type="Pfam" id="PF00005">
    <property type="entry name" value="ABC_tran"/>
    <property type="match status" value="1"/>
</dbReference>
<keyword evidence="11 13" id="KW-0131">Cell cycle</keyword>
<keyword evidence="5 13" id="KW-0132">Cell division</keyword>
<comment type="similarity">
    <text evidence="12">Belongs to the ABC transporter superfamily. Macrolide exporter (TC 3.A.1.122) family.</text>
</comment>
<proteinExistence type="inferred from homology"/>
<evidence type="ECO:0000256" key="5">
    <source>
        <dbReference type="ARBA" id="ARBA00022618"/>
    </source>
</evidence>
<evidence type="ECO:0000256" key="11">
    <source>
        <dbReference type="ARBA" id="ARBA00023306"/>
    </source>
</evidence>
<dbReference type="Proteomes" id="UP001596298">
    <property type="component" value="Unassembled WGS sequence"/>
</dbReference>
<name>A0ABW2AFQ4_9MICO</name>
<keyword evidence="6 14" id="KW-0812">Transmembrane</keyword>
<dbReference type="SUPFAM" id="SSF52540">
    <property type="entry name" value="P-loop containing nucleoside triphosphate hydrolases"/>
    <property type="match status" value="1"/>
</dbReference>
<dbReference type="PROSITE" id="PS00211">
    <property type="entry name" value="ABC_TRANSPORTER_1"/>
    <property type="match status" value="1"/>
</dbReference>
<keyword evidence="7 13" id="KW-0547">Nucleotide-binding</keyword>
<comment type="function">
    <text evidence="13">Part of the ABC transporter FtsEX involved in cellular division.</text>
</comment>
<feature type="transmembrane region" description="Helical" evidence="14">
    <location>
        <begin position="414"/>
        <end position="439"/>
    </location>
</feature>
<dbReference type="PANTHER" id="PTHR24220">
    <property type="entry name" value="IMPORT ATP-BINDING PROTEIN"/>
    <property type="match status" value="1"/>
</dbReference>
<dbReference type="InterPro" id="IPR003838">
    <property type="entry name" value="ABC3_permease_C"/>
</dbReference>
<evidence type="ECO:0000256" key="10">
    <source>
        <dbReference type="ARBA" id="ARBA00023136"/>
    </source>
</evidence>
<dbReference type="InterPro" id="IPR017871">
    <property type="entry name" value="ABC_transporter-like_CS"/>
</dbReference>
<evidence type="ECO:0000313" key="17">
    <source>
        <dbReference type="Proteomes" id="UP001596298"/>
    </source>
</evidence>
<feature type="transmembrane region" description="Helical" evidence="14">
    <location>
        <begin position="460"/>
        <end position="489"/>
    </location>
</feature>